<dbReference type="InterPro" id="IPR052336">
    <property type="entry name" value="MlaD_Phospholipid_Transporter"/>
</dbReference>
<dbReference type="Pfam" id="PF02470">
    <property type="entry name" value="MlaD"/>
    <property type="match status" value="1"/>
</dbReference>
<evidence type="ECO:0000256" key="1">
    <source>
        <dbReference type="SAM" id="Phobius"/>
    </source>
</evidence>
<keyword evidence="1" id="KW-1133">Transmembrane helix</keyword>
<feature type="domain" description="Mce/MlaD" evidence="2">
    <location>
        <begin position="50"/>
        <end position="126"/>
    </location>
</feature>
<name>A0A378WP19_9NOCA</name>
<evidence type="ECO:0000313" key="4">
    <source>
        <dbReference type="Proteomes" id="UP000255082"/>
    </source>
</evidence>
<dbReference type="Proteomes" id="UP000255082">
    <property type="component" value="Unassembled WGS sequence"/>
</dbReference>
<dbReference type="EMBL" id="UGRU01000001">
    <property type="protein sequence ID" value="SUA42191.1"/>
    <property type="molecule type" value="Genomic_DNA"/>
</dbReference>
<keyword evidence="1" id="KW-0472">Membrane</keyword>
<feature type="transmembrane region" description="Helical" evidence="1">
    <location>
        <begin position="20"/>
        <end position="39"/>
    </location>
</feature>
<dbReference type="AlphaFoldDB" id="A0A378WP19"/>
<gene>
    <name evidence="3" type="ORF">NCTC13184_01543</name>
</gene>
<proteinExistence type="predicted"/>
<evidence type="ECO:0000313" key="3">
    <source>
        <dbReference type="EMBL" id="SUA42191.1"/>
    </source>
</evidence>
<accession>A0A378WP19</accession>
<organism evidence="3 4">
    <name type="scientific">Nocardia africana</name>
    <dbReference type="NCBI Taxonomy" id="134964"/>
    <lineage>
        <taxon>Bacteria</taxon>
        <taxon>Bacillati</taxon>
        <taxon>Actinomycetota</taxon>
        <taxon>Actinomycetes</taxon>
        <taxon>Mycobacteriales</taxon>
        <taxon>Nocardiaceae</taxon>
        <taxon>Nocardia</taxon>
    </lineage>
</organism>
<protein>
    <submittedName>
        <fullName evidence="3">Virulence factor Mce family protein</fullName>
    </submittedName>
</protein>
<dbReference type="PANTHER" id="PTHR33371">
    <property type="entry name" value="INTERMEMBRANE PHOSPHOLIPID TRANSPORT SYSTEM BINDING PROTEIN MLAD-RELATED"/>
    <property type="match status" value="1"/>
</dbReference>
<dbReference type="PANTHER" id="PTHR33371:SF4">
    <property type="entry name" value="INTERMEMBRANE PHOSPHOLIPID TRANSPORT SYSTEM BINDING PROTEIN MLAD"/>
    <property type="match status" value="1"/>
</dbReference>
<evidence type="ECO:0000259" key="2">
    <source>
        <dbReference type="Pfam" id="PF02470"/>
    </source>
</evidence>
<reference evidence="3 4" key="1">
    <citation type="submission" date="2018-06" db="EMBL/GenBank/DDBJ databases">
        <authorList>
            <consortium name="Pathogen Informatics"/>
            <person name="Doyle S."/>
        </authorList>
    </citation>
    <scope>NUCLEOTIDE SEQUENCE [LARGE SCALE GENOMIC DNA]</scope>
    <source>
        <strain evidence="3 4">NCTC13184</strain>
    </source>
</reference>
<keyword evidence="1" id="KW-0812">Transmembrane</keyword>
<dbReference type="InterPro" id="IPR003399">
    <property type="entry name" value="Mce/MlaD"/>
</dbReference>
<sequence length="343" mass="35274">MQVPNYGMPGVAVDKRRSLLVGGVAIALAAVVAIGSLAYRGLRTDDSLRIALHTEQIGDGVLTGTPVRVDGVQVGEVAAIVPADGGTQRITLRLDRSQLHGIDDSLRVDYAPANLFGISEIELRPGSGGAPLRGGSTIDLTGQHAAAVYDATMGGLLRGLSQTGNALLTPQMATVIAQVSNDVRGFTPLAQALISVAQTITDNQTMPSSELVGRLGPAFDGGGRFAGATIQVLDLLRNIPRLQDDRGSYDAGTSALTGSVLPALAGLGTRAGSELSGATDTLAPMLAVLAQMVPRPQQSGADLAELVRRLRAGLHDTPNGPVLDTEIDVRGVPVLAPLLGGIR</sequence>